<evidence type="ECO:0000256" key="2">
    <source>
        <dbReference type="SAM" id="Phobius"/>
    </source>
</evidence>
<keyword evidence="3" id="KW-0732">Signal</keyword>
<keyword evidence="2" id="KW-1133">Transmembrane helix</keyword>
<feature type="compositionally biased region" description="Polar residues" evidence="1">
    <location>
        <begin position="60"/>
        <end position="73"/>
    </location>
</feature>
<keyword evidence="5" id="KW-1185">Reference proteome</keyword>
<feature type="signal peptide" evidence="3">
    <location>
        <begin position="1"/>
        <end position="19"/>
    </location>
</feature>
<reference evidence="4 5" key="1">
    <citation type="journal article" date="2016" name="Genome Biol. Evol.">
        <title>Draft genome sequence of an aflatoxigenic Aspergillus species, A. bombycis.</title>
        <authorList>
            <person name="Moore G.G."/>
            <person name="Mack B.M."/>
            <person name="Beltz S.B."/>
            <person name="Gilbert M.K."/>
        </authorList>
    </citation>
    <scope>NUCLEOTIDE SEQUENCE [LARGE SCALE GENOMIC DNA]</scope>
    <source>
        <strain evidence="5">NRRL 26010</strain>
    </source>
</reference>
<name>A0A1F8A7W4_9EURO</name>
<dbReference type="RefSeq" id="XP_022391498.1">
    <property type="nucleotide sequence ID" value="XM_022530398.1"/>
</dbReference>
<evidence type="ECO:0000313" key="5">
    <source>
        <dbReference type="Proteomes" id="UP000179179"/>
    </source>
</evidence>
<dbReference type="OrthoDB" id="4509473at2759"/>
<dbReference type="EMBL" id="LYCR01000020">
    <property type="protein sequence ID" value="OGM47781.1"/>
    <property type="molecule type" value="Genomic_DNA"/>
</dbReference>
<evidence type="ECO:0000256" key="1">
    <source>
        <dbReference type="SAM" id="MobiDB-lite"/>
    </source>
</evidence>
<protein>
    <submittedName>
        <fullName evidence="4">Uncharacterized protein</fullName>
    </submittedName>
</protein>
<sequence>MKWALVYLLLLLWLPACLGAPLPGISAAWLSLSDKRQGPDRDHESLNPWEKSWKGFGSPGASTGRLSPSSQDTHGGDGDITKTSQRDYQHQRQRPITLSQPLAYTPHHDSEYTASSSTSNSHQNNNNHNININNSNSHGTFLTNNSTPTPTAPPHQLQPLPPSTTKRYLRVLHETQLPTTFLKNHMHEIVVAGLFLLVPITLALVEIIERIGLGVDENVELQHYLERRRGRGMIRRGRGKVLRKKRGKRKSQLIQMEVEVDIEDQVFSR</sequence>
<feature type="chain" id="PRO_5009534555" evidence="3">
    <location>
        <begin position="20"/>
        <end position="269"/>
    </location>
</feature>
<feature type="compositionally biased region" description="Basic and acidic residues" evidence="1">
    <location>
        <begin position="74"/>
        <end position="90"/>
    </location>
</feature>
<feature type="compositionally biased region" description="Low complexity" evidence="1">
    <location>
        <begin position="115"/>
        <end position="149"/>
    </location>
</feature>
<accession>A0A1F8A7W4</accession>
<dbReference type="AlphaFoldDB" id="A0A1F8A7W4"/>
<feature type="region of interest" description="Disordered" evidence="1">
    <location>
        <begin position="35"/>
        <end position="161"/>
    </location>
</feature>
<feature type="transmembrane region" description="Helical" evidence="2">
    <location>
        <begin position="189"/>
        <end position="208"/>
    </location>
</feature>
<dbReference type="Proteomes" id="UP000179179">
    <property type="component" value="Unassembled WGS sequence"/>
</dbReference>
<organism evidence="4 5">
    <name type="scientific">Aspergillus bombycis</name>
    <dbReference type="NCBI Taxonomy" id="109264"/>
    <lineage>
        <taxon>Eukaryota</taxon>
        <taxon>Fungi</taxon>
        <taxon>Dikarya</taxon>
        <taxon>Ascomycota</taxon>
        <taxon>Pezizomycotina</taxon>
        <taxon>Eurotiomycetes</taxon>
        <taxon>Eurotiomycetidae</taxon>
        <taxon>Eurotiales</taxon>
        <taxon>Aspergillaceae</taxon>
        <taxon>Aspergillus</taxon>
    </lineage>
</organism>
<proteinExistence type="predicted"/>
<feature type="compositionally biased region" description="Basic and acidic residues" evidence="1">
    <location>
        <begin position="35"/>
        <end position="45"/>
    </location>
</feature>
<keyword evidence="2" id="KW-0472">Membrane</keyword>
<keyword evidence="2" id="KW-0812">Transmembrane</keyword>
<dbReference type="GeneID" id="34446658"/>
<evidence type="ECO:0000313" key="4">
    <source>
        <dbReference type="EMBL" id="OGM47781.1"/>
    </source>
</evidence>
<comment type="caution">
    <text evidence="4">The sequence shown here is derived from an EMBL/GenBank/DDBJ whole genome shotgun (WGS) entry which is preliminary data.</text>
</comment>
<gene>
    <name evidence="4" type="ORF">ABOM_003268</name>
</gene>
<evidence type="ECO:0000256" key="3">
    <source>
        <dbReference type="SAM" id="SignalP"/>
    </source>
</evidence>